<dbReference type="SUPFAM" id="SSF51556">
    <property type="entry name" value="Metallo-dependent hydrolases"/>
    <property type="match status" value="1"/>
</dbReference>
<evidence type="ECO:0000313" key="2">
    <source>
        <dbReference type="EMBL" id="GAG18809.1"/>
    </source>
</evidence>
<dbReference type="InterPro" id="IPR032466">
    <property type="entry name" value="Metal_Hydrolase"/>
</dbReference>
<evidence type="ECO:0000259" key="1">
    <source>
        <dbReference type="Pfam" id="PF04909"/>
    </source>
</evidence>
<sequence length="208" mass="23615">MSERKVIDFQTQMTTEKGALFPIGFKSFFEKTFKCKIPYYQTEEEMIQVYRKANIKAILVGPTSTLKDFDEIAKVNNYIAELIDTYPDDILGAWFMYNASHSLDKWLEELERCIKECHFFGPWHYGASSGIPANDPSLIPIWKLCARKKVPVKISCGHTAAGAGTPGGSGLKLKYERPIPYIDDVAADNPKLTIVAAHMPWPWHHEMV</sequence>
<dbReference type="Pfam" id="PF04909">
    <property type="entry name" value="Amidohydro_2"/>
    <property type="match status" value="1"/>
</dbReference>
<feature type="non-terminal residue" evidence="2">
    <location>
        <position position="208"/>
    </location>
</feature>
<dbReference type="Gene3D" id="3.20.20.140">
    <property type="entry name" value="Metal-dependent hydrolases"/>
    <property type="match status" value="1"/>
</dbReference>
<dbReference type="EMBL" id="BARS01036779">
    <property type="protein sequence ID" value="GAG18809.1"/>
    <property type="molecule type" value="Genomic_DNA"/>
</dbReference>
<reference evidence="2" key="1">
    <citation type="journal article" date="2014" name="Front. Microbiol.">
        <title>High frequency of phylogenetically diverse reductive dehalogenase-homologous genes in deep subseafloor sedimentary metagenomes.</title>
        <authorList>
            <person name="Kawai M."/>
            <person name="Futagami T."/>
            <person name="Toyoda A."/>
            <person name="Takaki Y."/>
            <person name="Nishi S."/>
            <person name="Hori S."/>
            <person name="Arai W."/>
            <person name="Tsubouchi T."/>
            <person name="Morono Y."/>
            <person name="Uchiyama I."/>
            <person name="Ito T."/>
            <person name="Fujiyama A."/>
            <person name="Inagaki F."/>
            <person name="Takami H."/>
        </authorList>
    </citation>
    <scope>NUCLEOTIDE SEQUENCE</scope>
    <source>
        <strain evidence="2">Expedition CK06-06</strain>
    </source>
</reference>
<proteinExistence type="predicted"/>
<dbReference type="GO" id="GO:0016787">
    <property type="term" value="F:hydrolase activity"/>
    <property type="evidence" value="ECO:0007669"/>
    <property type="project" value="InterPro"/>
</dbReference>
<dbReference type="InterPro" id="IPR006680">
    <property type="entry name" value="Amidohydro-rel"/>
</dbReference>
<name>X0VKI7_9ZZZZ</name>
<comment type="caution">
    <text evidence="2">The sequence shown here is derived from an EMBL/GenBank/DDBJ whole genome shotgun (WGS) entry which is preliminary data.</text>
</comment>
<dbReference type="AlphaFoldDB" id="X0VKI7"/>
<gene>
    <name evidence="2" type="ORF">S01H1_56479</name>
</gene>
<protein>
    <recommendedName>
        <fullName evidence="1">Amidohydrolase-related domain-containing protein</fullName>
    </recommendedName>
</protein>
<accession>X0VKI7</accession>
<organism evidence="2">
    <name type="scientific">marine sediment metagenome</name>
    <dbReference type="NCBI Taxonomy" id="412755"/>
    <lineage>
        <taxon>unclassified sequences</taxon>
        <taxon>metagenomes</taxon>
        <taxon>ecological metagenomes</taxon>
    </lineage>
</organism>
<feature type="domain" description="Amidohydrolase-related" evidence="1">
    <location>
        <begin position="74"/>
        <end position="205"/>
    </location>
</feature>